<name>A0A252AWQ4_9PROT</name>
<comment type="caution">
    <text evidence="1">The sequence shown here is derived from an EMBL/GenBank/DDBJ whole genome shotgun (WGS) entry which is preliminary data.</text>
</comment>
<organism evidence="1 2">
    <name type="scientific">Acetobacter indonesiensis</name>
    <dbReference type="NCBI Taxonomy" id="104101"/>
    <lineage>
        <taxon>Bacteria</taxon>
        <taxon>Pseudomonadati</taxon>
        <taxon>Pseudomonadota</taxon>
        <taxon>Alphaproteobacteria</taxon>
        <taxon>Acetobacterales</taxon>
        <taxon>Acetobacteraceae</taxon>
        <taxon>Acetobacter</taxon>
    </lineage>
</organism>
<dbReference type="AlphaFoldDB" id="A0A252AWQ4"/>
<proteinExistence type="predicted"/>
<reference evidence="2" key="1">
    <citation type="submission" date="2014-06" db="EMBL/GenBank/DDBJ databases">
        <authorList>
            <person name="Winans N.J."/>
            <person name="Newell P.D."/>
            <person name="Douglas A.E."/>
        </authorList>
    </citation>
    <scope>NUCLEOTIDE SEQUENCE [LARGE SCALE GENOMIC DNA]</scope>
</reference>
<evidence type="ECO:0000313" key="2">
    <source>
        <dbReference type="Proteomes" id="UP000194641"/>
    </source>
</evidence>
<dbReference type="EMBL" id="JOPA01000012">
    <property type="protein sequence ID" value="OUI94899.1"/>
    <property type="molecule type" value="Genomic_DNA"/>
</dbReference>
<protein>
    <submittedName>
        <fullName evidence="1">Uncharacterized protein</fullName>
    </submittedName>
</protein>
<gene>
    <name evidence="1" type="ORF">HK17_02455</name>
</gene>
<sequence length="59" mass="6790">MCPVAVKLLGYMTRQNRKVRLYRIVQSADALMGCIKTPPADTLHLYGCSQKNTVYFDYF</sequence>
<dbReference type="Proteomes" id="UP000194641">
    <property type="component" value="Unassembled WGS sequence"/>
</dbReference>
<accession>A0A252AWQ4</accession>
<evidence type="ECO:0000313" key="1">
    <source>
        <dbReference type="EMBL" id="OUI94899.1"/>
    </source>
</evidence>